<protein>
    <recommendedName>
        <fullName evidence="2">mitogen-activated protein kinase</fullName>
        <ecNumber evidence="2">2.7.11.24</ecNumber>
    </recommendedName>
</protein>
<dbReference type="InterPro" id="IPR000719">
    <property type="entry name" value="Prot_kinase_dom"/>
</dbReference>
<dbReference type="EC" id="2.7.11.24" evidence="2"/>
<dbReference type="InterPro" id="IPR043502">
    <property type="entry name" value="DNA/RNA_pol_sf"/>
</dbReference>
<keyword evidence="3" id="KW-0723">Serine/threonine-protein kinase</keyword>
<dbReference type="InterPro" id="IPR000477">
    <property type="entry name" value="RT_dom"/>
</dbReference>
<dbReference type="FunFam" id="1.10.510.10:FF:000624">
    <property type="entry name" value="Mitogen-activated protein kinase"/>
    <property type="match status" value="1"/>
</dbReference>
<dbReference type="InterPro" id="IPR008350">
    <property type="entry name" value="MAPK_ERK3/4"/>
</dbReference>
<dbReference type="AlphaFoldDB" id="A0ABC9XZ80"/>
<keyword evidence="6" id="KW-0547">Nucleotide-binding</keyword>
<dbReference type="CDD" id="cd01650">
    <property type="entry name" value="RT_nLTR_like"/>
    <property type="match status" value="1"/>
</dbReference>
<evidence type="ECO:0000256" key="5">
    <source>
        <dbReference type="ARBA" id="ARBA00022679"/>
    </source>
</evidence>
<evidence type="ECO:0000256" key="8">
    <source>
        <dbReference type="ARBA" id="ARBA00022840"/>
    </source>
</evidence>
<dbReference type="Pfam" id="PF00078">
    <property type="entry name" value="RVT_1"/>
    <property type="match status" value="1"/>
</dbReference>
<dbReference type="Pfam" id="PF00069">
    <property type="entry name" value="Pkinase"/>
    <property type="match status" value="1"/>
</dbReference>
<comment type="caution">
    <text evidence="14">The sequence shown here is derived from an EMBL/GenBank/DDBJ whole genome shotgun (WGS) entry which is preliminary data.</text>
</comment>
<keyword evidence="4" id="KW-0597">Phosphoprotein</keyword>
<comment type="catalytic activity">
    <reaction evidence="10">
        <text>L-seryl-[protein] + ATP = O-phospho-L-seryl-[protein] + ADP + H(+)</text>
        <dbReference type="Rhea" id="RHEA:17989"/>
        <dbReference type="Rhea" id="RHEA-COMP:9863"/>
        <dbReference type="Rhea" id="RHEA-COMP:11604"/>
        <dbReference type="ChEBI" id="CHEBI:15378"/>
        <dbReference type="ChEBI" id="CHEBI:29999"/>
        <dbReference type="ChEBI" id="CHEBI:30616"/>
        <dbReference type="ChEBI" id="CHEBI:83421"/>
        <dbReference type="ChEBI" id="CHEBI:456216"/>
        <dbReference type="EC" id="2.7.11.24"/>
    </reaction>
</comment>
<feature type="region of interest" description="Disordered" evidence="11">
    <location>
        <begin position="457"/>
        <end position="481"/>
    </location>
</feature>
<dbReference type="GO" id="GO:0004707">
    <property type="term" value="F:MAP kinase activity"/>
    <property type="evidence" value="ECO:0007669"/>
    <property type="project" value="UniProtKB-EC"/>
</dbReference>
<organism evidence="14 15">
    <name type="scientific">Grus japonensis</name>
    <name type="common">Japanese crane</name>
    <name type="synonym">Red-crowned crane</name>
    <dbReference type="NCBI Taxonomy" id="30415"/>
    <lineage>
        <taxon>Eukaryota</taxon>
        <taxon>Metazoa</taxon>
        <taxon>Chordata</taxon>
        <taxon>Craniata</taxon>
        <taxon>Vertebrata</taxon>
        <taxon>Euteleostomi</taxon>
        <taxon>Archelosauria</taxon>
        <taxon>Archosauria</taxon>
        <taxon>Dinosauria</taxon>
        <taxon>Saurischia</taxon>
        <taxon>Theropoda</taxon>
        <taxon>Coelurosauria</taxon>
        <taxon>Aves</taxon>
        <taxon>Neognathae</taxon>
        <taxon>Neoaves</taxon>
        <taxon>Gruiformes</taxon>
        <taxon>Gruidae</taxon>
        <taxon>Grus</taxon>
    </lineage>
</organism>
<dbReference type="PANTHER" id="PTHR33332">
    <property type="entry name" value="REVERSE TRANSCRIPTASE DOMAIN-CONTAINING PROTEIN"/>
    <property type="match status" value="1"/>
</dbReference>
<keyword evidence="7 14" id="KW-0418">Kinase</keyword>
<evidence type="ECO:0000256" key="4">
    <source>
        <dbReference type="ARBA" id="ARBA00022553"/>
    </source>
</evidence>
<comment type="similarity">
    <text evidence="1">Belongs to the protein kinase superfamily. CMGC Ser/Thr protein kinase family. MAP kinase subfamily.</text>
</comment>
<evidence type="ECO:0000259" key="13">
    <source>
        <dbReference type="PROSITE" id="PS50878"/>
    </source>
</evidence>
<evidence type="ECO:0000313" key="15">
    <source>
        <dbReference type="Proteomes" id="UP001623348"/>
    </source>
</evidence>
<keyword evidence="5" id="KW-0808">Transferase</keyword>
<dbReference type="PROSITE" id="PS50011">
    <property type="entry name" value="PROTEIN_KINASE_DOM"/>
    <property type="match status" value="1"/>
</dbReference>
<feature type="region of interest" description="Disordered" evidence="11">
    <location>
        <begin position="582"/>
        <end position="610"/>
    </location>
</feature>
<dbReference type="Gene3D" id="1.10.510.10">
    <property type="entry name" value="Transferase(Phosphotransferase) domain 1"/>
    <property type="match status" value="1"/>
</dbReference>
<feature type="domain" description="Protein kinase" evidence="12">
    <location>
        <begin position="1"/>
        <end position="395"/>
    </location>
</feature>
<name>A0ABC9XZ80_GRUJA</name>
<sequence>MEQTLLETMLRHMENKEVIGDSQHGFTRGKSCLTNLVAFYDGVTALLVDKGRATDIIYLDLCKAFGTVPHDILVSKLERHGFDGWTTRWIRNWLDGHTQRVVVNGSMSKWRSVMSGVPQGSVLGPALFNIFVGDMDSGTECTLSKFADDTKLRDAVHVLEGRNAIQRDLDRLERWARANRMKFNKAKCKVLHVGWGNPKHNYRLGREWIESSPEEKDLGVLIDEKLNMSRQCALAAQKANHVLGCIKRGVTSRSREVILPLYSTLGYLSEGLVTKWYRSPHLLLSPNNYTKAIDMWAAGCILAEMLMGRMLFAGSHELEQMQLILETIPVIHEEDKEELLKVMPTFINSTWEVRKPLRKLLPKVDSEAIDFLEKILTFNPMDRLTAEMGLQHPYMSPYSCPEDEPVSQHPFRIEDEIDDILLMEANQSQMSNWDRYHISISSDLEWRHDKYHDMDEVQRDPRAGSESIAEEAQVDPRKYSQSSSERFLELSHSSMDRVFDADCGKSCDYKVGSPSYLDKLLWRDNKPHHYSEPKLILDLSHWKRATIVPAAELSLEEEPSNLFLEIAQWVKSTQVGLECPSPLPEMQERSLPSSPHHLHKEPTEVNSETDPEFDLDVFISRALKLCTKPEDLPDNKLNDNNGACISEHPGEIIQTEVYQKDQ</sequence>
<evidence type="ECO:0000256" key="7">
    <source>
        <dbReference type="ARBA" id="ARBA00022777"/>
    </source>
</evidence>
<evidence type="ECO:0000256" key="3">
    <source>
        <dbReference type="ARBA" id="ARBA00022527"/>
    </source>
</evidence>
<comment type="catalytic activity">
    <reaction evidence="9">
        <text>L-threonyl-[protein] + ATP = O-phospho-L-threonyl-[protein] + ADP + H(+)</text>
        <dbReference type="Rhea" id="RHEA:46608"/>
        <dbReference type="Rhea" id="RHEA-COMP:11060"/>
        <dbReference type="Rhea" id="RHEA-COMP:11605"/>
        <dbReference type="ChEBI" id="CHEBI:15378"/>
        <dbReference type="ChEBI" id="CHEBI:30013"/>
        <dbReference type="ChEBI" id="CHEBI:30616"/>
        <dbReference type="ChEBI" id="CHEBI:61977"/>
        <dbReference type="ChEBI" id="CHEBI:456216"/>
        <dbReference type="EC" id="2.7.11.24"/>
    </reaction>
</comment>
<dbReference type="PRINTS" id="PR01771">
    <property type="entry name" value="ERK3ERK4MAPK"/>
</dbReference>
<dbReference type="GO" id="GO:0005524">
    <property type="term" value="F:ATP binding"/>
    <property type="evidence" value="ECO:0007669"/>
    <property type="project" value="UniProtKB-KW"/>
</dbReference>
<dbReference type="SUPFAM" id="SSF56672">
    <property type="entry name" value="DNA/RNA polymerases"/>
    <property type="match status" value="1"/>
</dbReference>
<keyword evidence="8" id="KW-0067">ATP-binding</keyword>
<feature type="domain" description="Reverse transcriptase" evidence="13">
    <location>
        <begin position="1"/>
        <end position="222"/>
    </location>
</feature>
<dbReference type="EMBL" id="BAAFJT010000040">
    <property type="protein sequence ID" value="GAB0202614.1"/>
    <property type="molecule type" value="Genomic_DNA"/>
</dbReference>
<evidence type="ECO:0000256" key="11">
    <source>
        <dbReference type="SAM" id="MobiDB-lite"/>
    </source>
</evidence>
<evidence type="ECO:0000256" key="10">
    <source>
        <dbReference type="ARBA" id="ARBA00048312"/>
    </source>
</evidence>
<evidence type="ECO:0000259" key="12">
    <source>
        <dbReference type="PROSITE" id="PS50011"/>
    </source>
</evidence>
<dbReference type="SUPFAM" id="SSF56112">
    <property type="entry name" value="Protein kinase-like (PK-like)"/>
    <property type="match status" value="1"/>
</dbReference>
<dbReference type="Proteomes" id="UP001623348">
    <property type="component" value="Unassembled WGS sequence"/>
</dbReference>
<dbReference type="InterPro" id="IPR011009">
    <property type="entry name" value="Kinase-like_dom_sf"/>
</dbReference>
<proteinExistence type="inferred from homology"/>
<evidence type="ECO:0000313" key="14">
    <source>
        <dbReference type="EMBL" id="GAB0202614.1"/>
    </source>
</evidence>
<accession>A0ABC9XZ80</accession>
<evidence type="ECO:0000256" key="9">
    <source>
        <dbReference type="ARBA" id="ARBA00047592"/>
    </source>
</evidence>
<dbReference type="SMART" id="SM00220">
    <property type="entry name" value="S_TKc"/>
    <property type="match status" value="1"/>
</dbReference>
<evidence type="ECO:0000256" key="6">
    <source>
        <dbReference type="ARBA" id="ARBA00022741"/>
    </source>
</evidence>
<gene>
    <name evidence="14" type="ORF">GRJ2_002727000</name>
</gene>
<evidence type="ECO:0000256" key="1">
    <source>
        <dbReference type="ARBA" id="ARBA00008832"/>
    </source>
</evidence>
<evidence type="ECO:0000256" key="2">
    <source>
        <dbReference type="ARBA" id="ARBA00012411"/>
    </source>
</evidence>
<dbReference type="PROSITE" id="PS50878">
    <property type="entry name" value="RT_POL"/>
    <property type="match status" value="1"/>
</dbReference>
<keyword evidence="15" id="KW-1185">Reference proteome</keyword>
<reference evidence="14 15" key="1">
    <citation type="submission" date="2024-06" db="EMBL/GenBank/DDBJ databases">
        <title>The draft genome of Grus japonensis, version 3.</title>
        <authorList>
            <person name="Nabeshima K."/>
            <person name="Suzuki S."/>
            <person name="Onuma M."/>
        </authorList>
    </citation>
    <scope>NUCLEOTIDE SEQUENCE [LARGE SCALE GENOMIC DNA]</scope>
    <source>
        <strain evidence="14 15">451A</strain>
    </source>
</reference>